<evidence type="ECO:0000313" key="2">
    <source>
        <dbReference type="EMBL" id="KYP53930.1"/>
    </source>
</evidence>
<dbReference type="OMA" id="FHVSIMR"/>
<evidence type="ECO:0000313" key="3">
    <source>
        <dbReference type="Proteomes" id="UP000075243"/>
    </source>
</evidence>
<dbReference type="AlphaFoldDB" id="A0A151SGH2"/>
<gene>
    <name evidence="2" type="ORF">KK1_000095</name>
</gene>
<dbReference type="EMBL" id="CM003613">
    <property type="protein sequence ID" value="KYP53930.1"/>
    <property type="molecule type" value="Genomic_DNA"/>
</dbReference>
<dbReference type="Proteomes" id="UP000075243">
    <property type="component" value="Chromosome 11"/>
</dbReference>
<proteinExistence type="predicted"/>
<organism evidence="2 3">
    <name type="scientific">Cajanus cajan</name>
    <name type="common">Pigeon pea</name>
    <name type="synonym">Cajanus indicus</name>
    <dbReference type="NCBI Taxonomy" id="3821"/>
    <lineage>
        <taxon>Eukaryota</taxon>
        <taxon>Viridiplantae</taxon>
        <taxon>Streptophyta</taxon>
        <taxon>Embryophyta</taxon>
        <taxon>Tracheophyta</taxon>
        <taxon>Spermatophyta</taxon>
        <taxon>Magnoliopsida</taxon>
        <taxon>eudicotyledons</taxon>
        <taxon>Gunneridae</taxon>
        <taxon>Pentapetalae</taxon>
        <taxon>rosids</taxon>
        <taxon>fabids</taxon>
        <taxon>Fabales</taxon>
        <taxon>Fabaceae</taxon>
        <taxon>Papilionoideae</taxon>
        <taxon>50 kb inversion clade</taxon>
        <taxon>NPAAA clade</taxon>
        <taxon>indigoferoid/millettioid clade</taxon>
        <taxon>Phaseoleae</taxon>
        <taxon>Cajanus</taxon>
    </lineage>
</organism>
<accession>A0A151SGH2</accession>
<reference evidence="2 3" key="1">
    <citation type="journal article" date="2012" name="Nat. Biotechnol.">
        <title>Draft genome sequence of pigeonpea (Cajanus cajan), an orphan legume crop of resource-poor farmers.</title>
        <authorList>
            <person name="Varshney R.K."/>
            <person name="Chen W."/>
            <person name="Li Y."/>
            <person name="Bharti A.K."/>
            <person name="Saxena R.K."/>
            <person name="Schlueter J.A."/>
            <person name="Donoghue M.T."/>
            <person name="Azam S."/>
            <person name="Fan G."/>
            <person name="Whaley A.M."/>
            <person name="Farmer A.D."/>
            <person name="Sheridan J."/>
            <person name="Iwata A."/>
            <person name="Tuteja R."/>
            <person name="Penmetsa R.V."/>
            <person name="Wu W."/>
            <person name="Upadhyaya H.D."/>
            <person name="Yang S.P."/>
            <person name="Shah T."/>
            <person name="Saxena K.B."/>
            <person name="Michael T."/>
            <person name="McCombie W.R."/>
            <person name="Yang B."/>
            <person name="Zhang G."/>
            <person name="Yang H."/>
            <person name="Wang J."/>
            <person name="Spillane C."/>
            <person name="Cook D.R."/>
            <person name="May G.D."/>
            <person name="Xu X."/>
            <person name="Jackson S.A."/>
        </authorList>
    </citation>
    <scope>NUCLEOTIDE SEQUENCE [LARGE SCALE GENOMIC DNA]</scope>
    <source>
        <strain evidence="3">cv. Asha</strain>
    </source>
</reference>
<protein>
    <submittedName>
        <fullName evidence="2">Retrotransposable element Tf2</fullName>
    </submittedName>
</protein>
<dbReference type="PANTHER" id="PTHR46148">
    <property type="entry name" value="CHROMO DOMAIN-CONTAINING PROTEIN"/>
    <property type="match status" value="1"/>
</dbReference>
<feature type="domain" description="Tf2-1-like SH3-like" evidence="1">
    <location>
        <begin position="22"/>
        <end position="86"/>
    </location>
</feature>
<sequence length="133" mass="15331">MTQSKQKSYVDKRRQPLEFQEGDHVFLKVTSTTSIGRVMKSKKLTSRFIGPYQILKKIGLVAYQISLPPFLSNLHNVFHVSQLRKYISDPSHVIMSDTVQLKDNLTYETTLVQIADKRIKQLRGKKISLVKVI</sequence>
<dbReference type="InterPro" id="IPR056924">
    <property type="entry name" value="SH3_Tf2-1"/>
</dbReference>
<keyword evidence="3" id="KW-1185">Reference proteome</keyword>
<evidence type="ECO:0000259" key="1">
    <source>
        <dbReference type="Pfam" id="PF24626"/>
    </source>
</evidence>
<dbReference type="PANTHER" id="PTHR46148:SF60">
    <property type="entry name" value="CHROMO DOMAIN-CONTAINING PROTEIN"/>
    <property type="match status" value="1"/>
</dbReference>
<dbReference type="Gramene" id="C.cajan_00094.t">
    <property type="protein sequence ID" value="C.cajan_00094.t.cds1"/>
    <property type="gene ID" value="C.cajan_00094"/>
</dbReference>
<dbReference type="Pfam" id="PF24626">
    <property type="entry name" value="SH3_Tf2-1"/>
    <property type="match status" value="1"/>
</dbReference>
<name>A0A151SGH2_CAJCA</name>